<name>A0A443QZ28_9ACAR</name>
<accession>A0A443QZ28</accession>
<dbReference type="EMBL" id="NCKU01003050">
    <property type="protein sequence ID" value="RWS08280.1"/>
    <property type="molecule type" value="Genomic_DNA"/>
</dbReference>
<sequence>MEVDNLKSDNCGLLSSLSDDMVWEICSFLFDDELLTLRFVSRSVKARIDLILRNKRKQQITIGCQVDFAKLNFISRFYINVETIAINCHSDYFYEAMFILNQNLNLNQVVQLKLGEEVNDKALQFISDLMPNLKILQLNLIIVTPDYITDFGLSRFLPRMLHLKMVHLINIETSEFKQAFKALTSLPHLNELILDCIDISKNEFALILNEKASDLERLSLVCSTPLRKASFYFQEILNRCTKLKFFSCDFRLGEIKNVKLVDIPSLTELCLSLNKCIITECSEPLKNVKKLELCLNSSKDSQFARIISSFPAVETLSINLPPKFQDFYPMIRAIARLHRLKKIEFLAFKDVNMLIDIITSVHRCYHFEIDHPLSEENFSKILEASVEVANKRENHIIKIKLKGKRNISCELPANLKIIFI</sequence>
<evidence type="ECO:0008006" key="3">
    <source>
        <dbReference type="Google" id="ProtNLM"/>
    </source>
</evidence>
<gene>
    <name evidence="1" type="ORF">B4U79_19036</name>
</gene>
<dbReference type="InterPro" id="IPR032675">
    <property type="entry name" value="LRR_dom_sf"/>
</dbReference>
<organism evidence="1 2">
    <name type="scientific">Dinothrombium tinctorium</name>
    <dbReference type="NCBI Taxonomy" id="1965070"/>
    <lineage>
        <taxon>Eukaryota</taxon>
        <taxon>Metazoa</taxon>
        <taxon>Ecdysozoa</taxon>
        <taxon>Arthropoda</taxon>
        <taxon>Chelicerata</taxon>
        <taxon>Arachnida</taxon>
        <taxon>Acari</taxon>
        <taxon>Acariformes</taxon>
        <taxon>Trombidiformes</taxon>
        <taxon>Prostigmata</taxon>
        <taxon>Anystina</taxon>
        <taxon>Parasitengona</taxon>
        <taxon>Trombidioidea</taxon>
        <taxon>Trombidiidae</taxon>
        <taxon>Dinothrombium</taxon>
    </lineage>
</organism>
<dbReference type="OrthoDB" id="3219396at2759"/>
<dbReference type="AlphaFoldDB" id="A0A443QZ28"/>
<dbReference type="Proteomes" id="UP000285301">
    <property type="component" value="Unassembled WGS sequence"/>
</dbReference>
<keyword evidence="2" id="KW-1185">Reference proteome</keyword>
<evidence type="ECO:0000313" key="1">
    <source>
        <dbReference type="EMBL" id="RWS08280.1"/>
    </source>
</evidence>
<dbReference type="Gene3D" id="3.80.10.10">
    <property type="entry name" value="Ribonuclease Inhibitor"/>
    <property type="match status" value="1"/>
</dbReference>
<dbReference type="SUPFAM" id="SSF52047">
    <property type="entry name" value="RNI-like"/>
    <property type="match status" value="1"/>
</dbReference>
<evidence type="ECO:0000313" key="2">
    <source>
        <dbReference type="Proteomes" id="UP000285301"/>
    </source>
</evidence>
<comment type="caution">
    <text evidence="1">The sequence shown here is derived from an EMBL/GenBank/DDBJ whole genome shotgun (WGS) entry which is preliminary data.</text>
</comment>
<protein>
    <recommendedName>
        <fullName evidence="3">F-box domain-containing protein</fullName>
    </recommendedName>
</protein>
<proteinExistence type="predicted"/>
<reference evidence="1 2" key="1">
    <citation type="journal article" date="2018" name="Gigascience">
        <title>Genomes of trombidid mites reveal novel predicted allergens and laterally-transferred genes associated with secondary metabolism.</title>
        <authorList>
            <person name="Dong X."/>
            <person name="Chaisiri K."/>
            <person name="Xia D."/>
            <person name="Armstrong S.D."/>
            <person name="Fang Y."/>
            <person name="Donnelly M.J."/>
            <person name="Kadowaki T."/>
            <person name="McGarry J.W."/>
            <person name="Darby A.C."/>
            <person name="Makepeace B.L."/>
        </authorList>
    </citation>
    <scope>NUCLEOTIDE SEQUENCE [LARGE SCALE GENOMIC DNA]</scope>
    <source>
        <strain evidence="1">UoL-WK</strain>
    </source>
</reference>